<protein>
    <submittedName>
        <fullName evidence="1">Uncharacterized protein</fullName>
    </submittedName>
</protein>
<dbReference type="AlphaFoldDB" id="A5TUF0"/>
<dbReference type="HOGENOM" id="CLU_3396680_0_0_0"/>
<dbReference type="Proteomes" id="UP000001921">
    <property type="component" value="Chromosome"/>
</dbReference>
<reference evidence="1" key="2">
    <citation type="submission" date="2007-05" db="EMBL/GenBank/DDBJ databases">
        <title>Genome sequence of Fusobacterium nucleatum subspecies polymorphum - a genetically tractable Fusobacterium.</title>
        <authorList>
            <person name="Karpathy S.E."/>
            <person name="Xiang Q."/>
            <person name="Gioia J."/>
            <person name="Jiang H."/>
            <person name="Liu Y."/>
            <person name="Petrosino J.F."/>
            <person name="Yerrapragada S."/>
            <person name="Fox G.E."/>
            <person name="Kinder Haake S."/>
            <person name="Weinstock G.M."/>
            <person name="Highlander S.K."/>
        </authorList>
    </citation>
    <scope>NUCLEOTIDE SEQUENCE [LARGE SCALE GENOMIC DNA]</scope>
    <source>
        <strain evidence="1">ATCC 10953</strain>
    </source>
</reference>
<dbReference type="EMBL" id="CM000440">
    <property type="protein sequence ID" value="EDK88525.1"/>
    <property type="molecule type" value="Genomic_DNA"/>
</dbReference>
<gene>
    <name evidence="1" type="ORF">FNP_0722</name>
</gene>
<sequence>MSNALKKFFFYITLNSFKYVIIKKIKRKKGV</sequence>
<accession>A5TUF0</accession>
<reference evidence="1" key="1">
    <citation type="submission" date="2006-07" db="EMBL/GenBank/DDBJ databases">
        <authorList>
            <person name="Qin X."/>
            <person name="Weinstock G.M."/>
        </authorList>
    </citation>
    <scope>NUCLEOTIDE SEQUENCE [LARGE SCALE GENOMIC DNA]</scope>
    <source>
        <strain evidence="1">ATCC 10953</strain>
    </source>
</reference>
<proteinExistence type="predicted"/>
<evidence type="ECO:0000313" key="1">
    <source>
        <dbReference type="EMBL" id="EDK88525.1"/>
    </source>
</evidence>
<organism evidence="1">
    <name type="scientific">Fusobacterium polymorphum ATCC 10953</name>
    <dbReference type="NCBI Taxonomy" id="393480"/>
    <lineage>
        <taxon>Bacteria</taxon>
        <taxon>Fusobacteriati</taxon>
        <taxon>Fusobacteriota</taxon>
        <taxon>Fusobacteriia</taxon>
        <taxon>Fusobacteriales</taxon>
        <taxon>Fusobacteriaceae</taxon>
        <taxon>Fusobacterium</taxon>
    </lineage>
</organism>
<name>A5TUF0_FUSNP</name>